<name>L8GR41_ACACF</name>
<dbReference type="Pfam" id="PF04707">
    <property type="entry name" value="PRELI"/>
    <property type="match status" value="1"/>
</dbReference>
<evidence type="ECO:0000313" key="2">
    <source>
        <dbReference type="EMBL" id="ELR15599.1"/>
    </source>
</evidence>
<dbReference type="PROSITE" id="PS50904">
    <property type="entry name" value="PRELI_MSF1"/>
    <property type="match status" value="1"/>
</dbReference>
<dbReference type="VEuPathDB" id="AmoebaDB:ACA1_164800"/>
<dbReference type="OrthoDB" id="407630at2759"/>
<evidence type="ECO:0000313" key="3">
    <source>
        <dbReference type="Proteomes" id="UP000011083"/>
    </source>
</evidence>
<dbReference type="GeneID" id="14916215"/>
<dbReference type="EMBL" id="KB008026">
    <property type="protein sequence ID" value="ELR15599.1"/>
    <property type="molecule type" value="Genomic_DNA"/>
</dbReference>
<protein>
    <recommendedName>
        <fullName evidence="1">PRELI/MSF1 domain-containing protein</fullName>
    </recommendedName>
</protein>
<dbReference type="Proteomes" id="UP000011083">
    <property type="component" value="Unassembled WGS sequence"/>
</dbReference>
<gene>
    <name evidence="2" type="ORF">ACA1_164800</name>
</gene>
<proteinExistence type="predicted"/>
<feature type="domain" description="PRELI/MSF1" evidence="1">
    <location>
        <begin position="1"/>
        <end position="168"/>
    </location>
</feature>
<accession>L8GR41</accession>
<dbReference type="InterPro" id="IPR037365">
    <property type="entry name" value="Slowmo/Ups"/>
</dbReference>
<sequence length="188" mass="21931">MSVRETFEHTFNHSWEDCAIASWKKWPNPRRPDVLCVDIINKEFDEATGVLKATRLMMLKSWVPSWMPLAGNNVCFFLEESITDPKNKRLILKGKNLTFQNLAEMEETCIYTEDENGTFFEQEGAVTAYTFGLARRMEKFCLDRFRNAAIQGRDIMEQTIRRIKEEGFPMGITMNLEKPPMLTSQMRT</sequence>
<dbReference type="OMA" id="YCPWNEK"/>
<keyword evidence="3" id="KW-1185">Reference proteome</keyword>
<dbReference type="AlphaFoldDB" id="L8GR41"/>
<organism evidence="2 3">
    <name type="scientific">Acanthamoeba castellanii (strain ATCC 30010 / Neff)</name>
    <dbReference type="NCBI Taxonomy" id="1257118"/>
    <lineage>
        <taxon>Eukaryota</taxon>
        <taxon>Amoebozoa</taxon>
        <taxon>Discosea</taxon>
        <taxon>Longamoebia</taxon>
        <taxon>Centramoebida</taxon>
        <taxon>Acanthamoebidae</taxon>
        <taxon>Acanthamoeba</taxon>
    </lineage>
</organism>
<dbReference type="RefSeq" id="XP_004337612.1">
    <property type="nucleotide sequence ID" value="XM_004337564.1"/>
</dbReference>
<dbReference type="GO" id="GO:0005758">
    <property type="term" value="C:mitochondrial intermembrane space"/>
    <property type="evidence" value="ECO:0007669"/>
    <property type="project" value="InterPro"/>
</dbReference>
<dbReference type="STRING" id="1257118.L8GR41"/>
<evidence type="ECO:0000259" key="1">
    <source>
        <dbReference type="PROSITE" id="PS50904"/>
    </source>
</evidence>
<dbReference type="InterPro" id="IPR006797">
    <property type="entry name" value="PRELI/MSF1_dom"/>
</dbReference>
<dbReference type="PANTHER" id="PTHR11158">
    <property type="entry name" value="MSF1/PX19 RELATED"/>
    <property type="match status" value="1"/>
</dbReference>
<reference evidence="2 3" key="1">
    <citation type="journal article" date="2013" name="Genome Biol.">
        <title>Genome of Acanthamoeba castellanii highlights extensive lateral gene transfer and early evolution of tyrosine kinase signaling.</title>
        <authorList>
            <person name="Clarke M."/>
            <person name="Lohan A.J."/>
            <person name="Liu B."/>
            <person name="Lagkouvardos I."/>
            <person name="Roy S."/>
            <person name="Zafar N."/>
            <person name="Bertelli C."/>
            <person name="Schilde C."/>
            <person name="Kianianmomeni A."/>
            <person name="Burglin T.R."/>
            <person name="Frech C."/>
            <person name="Turcotte B."/>
            <person name="Kopec K.O."/>
            <person name="Synnott J.M."/>
            <person name="Choo C."/>
            <person name="Paponov I."/>
            <person name="Finkler A."/>
            <person name="Soon Heng Tan C."/>
            <person name="Hutchins A.P."/>
            <person name="Weinmeier T."/>
            <person name="Rattei T."/>
            <person name="Chu J.S."/>
            <person name="Gimenez G."/>
            <person name="Irimia M."/>
            <person name="Rigden D.J."/>
            <person name="Fitzpatrick D.A."/>
            <person name="Lorenzo-Morales J."/>
            <person name="Bateman A."/>
            <person name="Chiu C.H."/>
            <person name="Tang P."/>
            <person name="Hegemann P."/>
            <person name="Fromm H."/>
            <person name="Raoult D."/>
            <person name="Greub G."/>
            <person name="Miranda-Saavedra D."/>
            <person name="Chen N."/>
            <person name="Nash P."/>
            <person name="Ginger M.L."/>
            <person name="Horn M."/>
            <person name="Schaap P."/>
            <person name="Caler L."/>
            <person name="Loftus B."/>
        </authorList>
    </citation>
    <scope>NUCLEOTIDE SEQUENCE [LARGE SCALE GENOMIC DNA]</scope>
    <source>
        <strain evidence="2 3">Neff</strain>
    </source>
</reference>
<dbReference type="KEGG" id="acan:ACA1_164800"/>